<dbReference type="RefSeq" id="WP_224036987.1">
    <property type="nucleotide sequence ID" value="NZ_AP024849.1"/>
</dbReference>
<evidence type="ECO:0000259" key="2">
    <source>
        <dbReference type="Pfam" id="PF05057"/>
    </source>
</evidence>
<keyword evidence="3" id="KW-0378">Hydrolase</keyword>
<proteinExistence type="predicted"/>
<dbReference type="InterPro" id="IPR029058">
    <property type="entry name" value="AB_hydrolase_fold"/>
</dbReference>
<feature type="transmembrane region" description="Helical" evidence="1">
    <location>
        <begin position="137"/>
        <end position="161"/>
    </location>
</feature>
<feature type="transmembrane region" description="Helical" evidence="1">
    <location>
        <begin position="61"/>
        <end position="84"/>
    </location>
</feature>
<dbReference type="Proteomes" id="UP000824633">
    <property type="component" value="Chromosome"/>
</dbReference>
<organism evidence="3 4">
    <name type="scientific">Clostridium gelidum</name>
    <dbReference type="NCBI Taxonomy" id="704125"/>
    <lineage>
        <taxon>Bacteria</taxon>
        <taxon>Bacillati</taxon>
        <taxon>Bacillota</taxon>
        <taxon>Clostridia</taxon>
        <taxon>Eubacteriales</taxon>
        <taxon>Clostridiaceae</taxon>
        <taxon>Clostridium</taxon>
    </lineage>
</organism>
<dbReference type="GO" id="GO:0016787">
    <property type="term" value="F:hydrolase activity"/>
    <property type="evidence" value="ECO:0007669"/>
    <property type="project" value="UniProtKB-KW"/>
</dbReference>
<gene>
    <name evidence="3" type="ORF">psyc5s11_14540</name>
</gene>
<dbReference type="SUPFAM" id="SSF53474">
    <property type="entry name" value="alpha/beta-Hydrolases"/>
    <property type="match status" value="1"/>
</dbReference>
<keyword evidence="1" id="KW-0812">Transmembrane</keyword>
<keyword evidence="4" id="KW-1185">Reference proteome</keyword>
<dbReference type="Pfam" id="PF05057">
    <property type="entry name" value="DUF676"/>
    <property type="match status" value="1"/>
</dbReference>
<name>A0ABN6ITR4_9CLOT</name>
<dbReference type="Gene3D" id="3.40.50.1820">
    <property type="entry name" value="alpha/beta hydrolase"/>
    <property type="match status" value="1"/>
</dbReference>
<dbReference type="EMBL" id="AP024849">
    <property type="protein sequence ID" value="BCZ45387.1"/>
    <property type="molecule type" value="Genomic_DNA"/>
</dbReference>
<protein>
    <submittedName>
        <fullName evidence="3">Alpha/beta hydrolase</fullName>
    </submittedName>
</protein>
<evidence type="ECO:0000313" key="4">
    <source>
        <dbReference type="Proteomes" id="UP000824633"/>
    </source>
</evidence>
<feature type="transmembrane region" description="Helical" evidence="1">
    <location>
        <begin position="31"/>
        <end position="49"/>
    </location>
</feature>
<keyword evidence="1" id="KW-0472">Membrane</keyword>
<feature type="domain" description="DUF676" evidence="2">
    <location>
        <begin position="262"/>
        <end position="332"/>
    </location>
</feature>
<accession>A0ABN6ITR4</accession>
<evidence type="ECO:0000313" key="3">
    <source>
        <dbReference type="EMBL" id="BCZ45387.1"/>
    </source>
</evidence>
<sequence length="480" mass="55669">MFIVCLFIGIAVFGCIYLDVRKKIDLMHKGIMSLFLIVVPHIFLITYFFNQYATQNKISQLWQGVIIFEAIIFISYIWGKINFFPQSKKQIVNHRLRILLGGRRLVFCGLYTVFIQSIICSYVYSSFIQSFEISNKIYIADIIITILFILTLIVNGMLRIICTSRRLNIIKRIIVAWMVFIPILNIFIMIYACNLAKDEYEHECYKINIEKTRVDSEICKTKYPFVLIHGVGFRDFKYINYWGRIPKELIRQGATVYYGNQEAFGTVEYNAKDIKEKILDVVRETGCEKVNIIAHSKGGLDARYMVSELEMGDYVASITMMSSPHNGVKFVDIACHIPDVIYKGIAKAFNKYFKLIGDKNPDFYTATRQFSTHNSKKFNEKVKDVVGVYYQSYATVMRNLFSDYILTIPYILVKLTEGDNDGLVSVDSAKWGEFRGILENKHYRGISHGDIIDLRRDDYKAFDVIEKYVEIASELKEKGY</sequence>
<keyword evidence="1" id="KW-1133">Transmembrane helix</keyword>
<feature type="transmembrane region" description="Helical" evidence="1">
    <location>
        <begin position="173"/>
        <end position="192"/>
    </location>
</feature>
<evidence type="ECO:0000256" key="1">
    <source>
        <dbReference type="SAM" id="Phobius"/>
    </source>
</evidence>
<feature type="transmembrane region" description="Helical" evidence="1">
    <location>
        <begin position="105"/>
        <end position="125"/>
    </location>
</feature>
<reference evidence="4" key="1">
    <citation type="submission" date="2021-07" db="EMBL/GenBank/DDBJ databases">
        <title>Complete genome sequencing of a Clostridium isolate.</title>
        <authorList>
            <person name="Ueki A."/>
            <person name="Tonouchi A."/>
        </authorList>
    </citation>
    <scope>NUCLEOTIDE SEQUENCE [LARGE SCALE GENOMIC DNA]</scope>
    <source>
        <strain evidence="4">C5S11</strain>
    </source>
</reference>
<dbReference type="InterPro" id="IPR007751">
    <property type="entry name" value="DUF676_lipase-like"/>
</dbReference>
<dbReference type="PANTHER" id="PTHR11440">
    <property type="entry name" value="LECITHIN-CHOLESTEROL ACYLTRANSFERASE-RELATED"/>
    <property type="match status" value="1"/>
</dbReference>